<sequence>MTMPSYADATTQSLRNSSSVPKAESICMLMRSKWPSTEGVARHPLMPPACFTGPVWTAVTPISEKACHRDSSPSELRKLARGAVMIEIGYAVNHTDPRSTAARGFGSAYGFCHMLPLPDNCSAINFASCRID</sequence>
<evidence type="ECO:0000313" key="2">
    <source>
        <dbReference type="Proteomes" id="UP000251211"/>
    </source>
</evidence>
<evidence type="ECO:0000313" key="1">
    <source>
        <dbReference type="EMBL" id="SPZ42569.1"/>
    </source>
</evidence>
<reference evidence="1 2" key="1">
    <citation type="submission" date="2018-06" db="EMBL/GenBank/DDBJ databases">
        <authorList>
            <consortium name="Pathogen Informatics"/>
            <person name="Doyle S."/>
        </authorList>
    </citation>
    <scope>NUCLEOTIDE SEQUENCE [LARGE SCALE GENOMIC DNA]</scope>
    <source>
        <strain evidence="1 2">NCTC13229</strain>
    </source>
</reference>
<name>A0AB38FLP6_RHOWR</name>
<gene>
    <name evidence="1" type="ORF">NCTC13229_06095</name>
</gene>
<organism evidence="1 2">
    <name type="scientific">Rhodococcus wratislaviensis</name>
    <name type="common">Tsukamurella wratislaviensis</name>
    <dbReference type="NCBI Taxonomy" id="44752"/>
    <lineage>
        <taxon>Bacteria</taxon>
        <taxon>Bacillati</taxon>
        <taxon>Actinomycetota</taxon>
        <taxon>Actinomycetes</taxon>
        <taxon>Mycobacteriales</taxon>
        <taxon>Nocardiaceae</taxon>
        <taxon>Rhodococcus</taxon>
    </lineage>
</organism>
<accession>A0AB38FLP6</accession>
<comment type="caution">
    <text evidence="1">The sequence shown here is derived from an EMBL/GenBank/DDBJ whole genome shotgun (WGS) entry which is preliminary data.</text>
</comment>
<dbReference type="AlphaFoldDB" id="A0AB38FLP6"/>
<proteinExistence type="predicted"/>
<dbReference type="Proteomes" id="UP000251211">
    <property type="component" value="Unassembled WGS sequence"/>
</dbReference>
<protein>
    <submittedName>
        <fullName evidence="1">Uncharacterized protein</fullName>
    </submittedName>
</protein>
<dbReference type="EMBL" id="UAUI01000026">
    <property type="protein sequence ID" value="SPZ42569.1"/>
    <property type="molecule type" value="Genomic_DNA"/>
</dbReference>